<dbReference type="Proteomes" id="UP000282076">
    <property type="component" value="Unassembled WGS sequence"/>
</dbReference>
<accession>A0A494Y4G9</accession>
<evidence type="ECO:0000313" key="2">
    <source>
        <dbReference type="Proteomes" id="UP000282076"/>
    </source>
</evidence>
<reference evidence="1 2" key="1">
    <citation type="submission" date="2018-10" db="EMBL/GenBank/DDBJ databases">
        <title>Cohnella sp. M2MS4P-1, whole genome shotgun sequence.</title>
        <authorList>
            <person name="Tuo L."/>
        </authorList>
    </citation>
    <scope>NUCLEOTIDE SEQUENCE [LARGE SCALE GENOMIC DNA]</scope>
    <source>
        <strain evidence="1 2">M2MS4P-1</strain>
    </source>
</reference>
<dbReference type="RefSeq" id="WP_120975686.1">
    <property type="nucleotide sequence ID" value="NZ_RBZM01000004.1"/>
</dbReference>
<protein>
    <submittedName>
        <fullName evidence="1">Uncharacterized protein</fullName>
    </submittedName>
</protein>
<proteinExistence type="predicted"/>
<organism evidence="1 2">
    <name type="scientific">Cohnella endophytica</name>
    <dbReference type="NCBI Taxonomy" id="2419778"/>
    <lineage>
        <taxon>Bacteria</taxon>
        <taxon>Bacillati</taxon>
        <taxon>Bacillota</taxon>
        <taxon>Bacilli</taxon>
        <taxon>Bacillales</taxon>
        <taxon>Paenibacillaceae</taxon>
        <taxon>Cohnella</taxon>
    </lineage>
</organism>
<name>A0A494Y4G9_9BACL</name>
<keyword evidence="2" id="KW-1185">Reference proteome</keyword>
<evidence type="ECO:0000313" key="1">
    <source>
        <dbReference type="EMBL" id="RKP55176.1"/>
    </source>
</evidence>
<dbReference type="AlphaFoldDB" id="A0A494Y4G9"/>
<gene>
    <name evidence="1" type="ORF">D7Z26_08120</name>
</gene>
<sequence>MGMGMGTTAGSGLFDETFERFLAIQRDSASGQRLEMLNRNLEGTRKLLEVVVWPALQSYDGVILEQEMVGSNGVKIYIDVYYEPLEIAFECDGFVVHAEKITRDRFDFEKTRIRSMGLSQVLYMPFSRDQLDKQPDMCRRVFYEIIGKYSSVSGSRFMEELTVYEREVIRYGFHLKRAIRLEDVKYCLKCDYRRAYNVITRLIEKNLMKAVGTSTQRVHKYELLPLAKEYLLGRR</sequence>
<dbReference type="EMBL" id="RBZM01000004">
    <property type="protein sequence ID" value="RKP55176.1"/>
    <property type="molecule type" value="Genomic_DNA"/>
</dbReference>
<comment type="caution">
    <text evidence="1">The sequence shown here is derived from an EMBL/GenBank/DDBJ whole genome shotgun (WGS) entry which is preliminary data.</text>
</comment>
<dbReference type="OrthoDB" id="2579926at2"/>